<dbReference type="CDD" id="cd09001">
    <property type="entry name" value="GH43_FsAxh1-like"/>
    <property type="match status" value="1"/>
</dbReference>
<proteinExistence type="inferred from homology"/>
<dbReference type="InterPro" id="IPR035992">
    <property type="entry name" value="Ricin_B-like_lectins"/>
</dbReference>
<evidence type="ECO:0000259" key="6">
    <source>
        <dbReference type="SMART" id="SM00458"/>
    </source>
</evidence>
<dbReference type="Pfam" id="PF17851">
    <property type="entry name" value="GH43_C2"/>
    <property type="match status" value="1"/>
</dbReference>
<evidence type="ECO:0000256" key="1">
    <source>
        <dbReference type="ARBA" id="ARBA00009865"/>
    </source>
</evidence>
<dbReference type="Pfam" id="PF14200">
    <property type="entry name" value="RicinB_lectin_2"/>
    <property type="match status" value="2"/>
</dbReference>
<dbReference type="AlphaFoldDB" id="I0L008"/>
<dbReference type="InterPro" id="IPR000772">
    <property type="entry name" value="Ricin_B_lectin"/>
</dbReference>
<dbReference type="PANTHER" id="PTHR42812">
    <property type="entry name" value="BETA-XYLOSIDASE"/>
    <property type="match status" value="1"/>
</dbReference>
<evidence type="ECO:0000313" key="7">
    <source>
        <dbReference type="EMBL" id="CCH17155.1"/>
    </source>
</evidence>
<dbReference type="CDD" id="cd23446">
    <property type="entry name" value="beta-trefoil_Ricin_1_3Gal43A"/>
    <property type="match status" value="1"/>
</dbReference>
<dbReference type="PANTHER" id="PTHR42812:SF15">
    <property type="entry name" value="HYDROLASE, PUTATIVE (AFU_ORTHOLOGUE AFUA_2G00930)-RELATED"/>
    <property type="match status" value="1"/>
</dbReference>
<gene>
    <name evidence="7" type="ORF">MILUP08_42075</name>
</gene>
<dbReference type="Gene3D" id="2.60.120.200">
    <property type="match status" value="1"/>
</dbReference>
<feature type="region of interest" description="Disordered" evidence="4">
    <location>
        <begin position="189"/>
        <end position="214"/>
    </location>
</feature>
<comment type="similarity">
    <text evidence="1">Belongs to the glycosyl hydrolase 43 family.</text>
</comment>
<evidence type="ECO:0000256" key="3">
    <source>
        <dbReference type="ARBA" id="ARBA00023295"/>
    </source>
</evidence>
<dbReference type="Gene3D" id="2.80.10.50">
    <property type="match status" value="3"/>
</dbReference>
<name>I0L008_9ACTN</name>
<feature type="domain" description="Ricin B lectin" evidence="6">
    <location>
        <begin position="51"/>
        <end position="187"/>
    </location>
</feature>
<dbReference type="SUPFAM" id="SSF50370">
    <property type="entry name" value="Ricin B-like lectins"/>
    <property type="match status" value="1"/>
</dbReference>
<dbReference type="PROSITE" id="PS51318">
    <property type="entry name" value="TAT"/>
    <property type="match status" value="1"/>
</dbReference>
<dbReference type="SUPFAM" id="SSF75005">
    <property type="entry name" value="Arabinanase/levansucrase/invertase"/>
    <property type="match status" value="1"/>
</dbReference>
<keyword evidence="8" id="KW-1185">Reference proteome</keyword>
<dbReference type="InterPro" id="IPR013320">
    <property type="entry name" value="ConA-like_dom_sf"/>
</dbReference>
<dbReference type="OrthoDB" id="9801455at2"/>
<dbReference type="InterPro" id="IPR006710">
    <property type="entry name" value="Glyco_hydro_43"/>
</dbReference>
<dbReference type="SMART" id="SM00458">
    <property type="entry name" value="RICIN"/>
    <property type="match status" value="1"/>
</dbReference>
<keyword evidence="3" id="KW-0326">Glycosidase</keyword>
<dbReference type="RefSeq" id="WP_007457602.1">
    <property type="nucleotide sequence ID" value="NZ_HF570108.1"/>
</dbReference>
<dbReference type="STRING" id="1150864.MILUP08_42075"/>
<reference evidence="8" key="1">
    <citation type="journal article" date="2012" name="J. Bacteriol.">
        <title>Genome Sequence of Micromonospora lupini Lupac 08, Isolated from Root Nodules of Lupinus angustifolius.</title>
        <authorList>
            <person name="Alonso-Vega P."/>
            <person name="Normand P."/>
            <person name="Bacigalupe R."/>
            <person name="Pujic P."/>
            <person name="Lajus A."/>
            <person name="Vallenet D."/>
            <person name="Carro L."/>
            <person name="Coll P."/>
            <person name="Trujillo M.E."/>
        </authorList>
    </citation>
    <scope>NUCLEOTIDE SEQUENCE [LARGE SCALE GENOMIC DNA]</scope>
    <source>
        <strain evidence="8">Lupac 08</strain>
    </source>
</reference>
<dbReference type="SUPFAM" id="SSF49899">
    <property type="entry name" value="Concanavalin A-like lectins/glucanases"/>
    <property type="match status" value="1"/>
</dbReference>
<sequence length="712" mass="77394">MLSIGRVPRGAPRRRGLLSRLAVAAMVLVVGGAAAAVAAAPASAATVDTSAWYVLVNRNSGKAVDVYNMATTDGARITQWTRNSGNQQQWQFVDSGGGYYRIKSRLSGKVLDVSGRSTANGGAIVQWSDNNGTNQQFRLTDSDSGYVRLINRNSNKAMEVQGASTADGGNIVQYDDWNGTNQQWQLVRVDGGTDPTTPPPTTPPPTTPPPSNGTYNNPVVWQDFADVDIIRVDNVYYMSASTMHYSPGAPVLRSYDLVNWEYAGHSVPRLDFGSKYDMSGGSNAYVDGIWASTLNYRPSNKTYYWAGCIDFAQTHIYTASAVDGTWSKLTTIPNCYYDAGMLIDDNDTMYVAYGNSNISVAQLSADGKTQVRSQQVYSTPSSIGTLEGARFYKRNGAYYIWLTRPANGQYVLKSTNGPFGPYEQRQVLLNLPGPISGGGVPHQGGLVQTQNGDWYYMSFVDAYPGGRMPAMAPITWTGDGWPVLQTVNGTWGTTYPKPNLPTPPRAVKPLTGTDTFAGTTLGPQWEWNHNPDNSKWSVNNGLNLQTATVTGDLYKARNTLTHRIQGPTSTATIELDYSTMRDGDRTGLAVLRNSSAWIGVRRDNGATRLVMQNGLTMDGSWNTTSTGSEVASTAVSGGRIWLRANADIRPGSGRQARFSYSTDGVNFTSFGNALTLANNWQFFMGYRFAIFNHATQSLGGAVTVRRFDLTTP</sequence>
<dbReference type="InterPro" id="IPR051795">
    <property type="entry name" value="Glycosyl_Hydrlase_43"/>
</dbReference>
<accession>I0L008</accession>
<dbReference type="InterPro" id="IPR006311">
    <property type="entry name" value="TAT_signal"/>
</dbReference>
<evidence type="ECO:0000256" key="5">
    <source>
        <dbReference type="SAM" id="SignalP"/>
    </source>
</evidence>
<keyword evidence="5" id="KW-0732">Signal</keyword>
<comment type="caution">
    <text evidence="7">The sequence shown here is derived from an EMBL/GenBank/DDBJ whole genome shotgun (WGS) entry which is preliminary data.</text>
</comment>
<dbReference type="InterPro" id="IPR041542">
    <property type="entry name" value="GH43_C2"/>
</dbReference>
<dbReference type="GO" id="GO:0005975">
    <property type="term" value="P:carbohydrate metabolic process"/>
    <property type="evidence" value="ECO:0007669"/>
    <property type="project" value="InterPro"/>
</dbReference>
<feature type="signal peptide" evidence="5">
    <location>
        <begin position="1"/>
        <end position="35"/>
    </location>
</feature>
<evidence type="ECO:0000256" key="4">
    <source>
        <dbReference type="SAM" id="MobiDB-lite"/>
    </source>
</evidence>
<protein>
    <submittedName>
        <fullName evidence="7">Beta-xylosidase</fullName>
    </submittedName>
</protein>
<dbReference type="Pfam" id="PF04616">
    <property type="entry name" value="Glyco_hydro_43"/>
    <property type="match status" value="1"/>
</dbReference>
<keyword evidence="2" id="KW-0378">Hydrolase</keyword>
<feature type="compositionally biased region" description="Pro residues" evidence="4">
    <location>
        <begin position="196"/>
        <end position="211"/>
    </location>
</feature>
<evidence type="ECO:0000256" key="2">
    <source>
        <dbReference type="ARBA" id="ARBA00022801"/>
    </source>
</evidence>
<dbReference type="eggNOG" id="COG3507">
    <property type="taxonomic scope" value="Bacteria"/>
</dbReference>
<feature type="chain" id="PRO_5003630379" evidence="5">
    <location>
        <begin position="36"/>
        <end position="712"/>
    </location>
</feature>
<dbReference type="Gene3D" id="2.115.10.20">
    <property type="entry name" value="Glycosyl hydrolase domain, family 43"/>
    <property type="match status" value="1"/>
</dbReference>
<dbReference type="PROSITE" id="PS50231">
    <property type="entry name" value="RICIN_B_LECTIN"/>
    <property type="match status" value="1"/>
</dbReference>
<evidence type="ECO:0000313" key="8">
    <source>
        <dbReference type="Proteomes" id="UP000003448"/>
    </source>
</evidence>
<dbReference type="InterPro" id="IPR023296">
    <property type="entry name" value="Glyco_hydro_beta-prop_sf"/>
</dbReference>
<organism evidence="7 8">
    <name type="scientific">Micromonospora lupini str. Lupac 08</name>
    <dbReference type="NCBI Taxonomy" id="1150864"/>
    <lineage>
        <taxon>Bacteria</taxon>
        <taxon>Bacillati</taxon>
        <taxon>Actinomycetota</taxon>
        <taxon>Actinomycetes</taxon>
        <taxon>Micromonosporales</taxon>
        <taxon>Micromonosporaceae</taxon>
        <taxon>Micromonospora</taxon>
    </lineage>
</organism>
<dbReference type="EMBL" id="CAIE01000017">
    <property type="protein sequence ID" value="CCH17155.1"/>
    <property type="molecule type" value="Genomic_DNA"/>
</dbReference>
<dbReference type="GO" id="GO:0004553">
    <property type="term" value="F:hydrolase activity, hydrolyzing O-glycosyl compounds"/>
    <property type="evidence" value="ECO:0007669"/>
    <property type="project" value="InterPro"/>
</dbReference>
<dbReference type="Proteomes" id="UP000003448">
    <property type="component" value="Unassembled WGS sequence"/>
</dbReference>